<keyword evidence="5" id="KW-0276">Fatty acid metabolism</keyword>
<keyword evidence="4" id="KW-0808">Transferase</keyword>
<evidence type="ECO:0000256" key="4">
    <source>
        <dbReference type="ARBA" id="ARBA00022679"/>
    </source>
</evidence>
<dbReference type="InterPro" id="IPR013751">
    <property type="entry name" value="ACP_syn_III_N"/>
</dbReference>
<dbReference type="PANTHER" id="PTHR43091">
    <property type="entry name" value="3-OXOACYL-[ACYL-CARRIER-PROTEIN] SYNTHASE"/>
    <property type="match status" value="1"/>
</dbReference>
<dbReference type="CDD" id="cd00830">
    <property type="entry name" value="KAS_III"/>
    <property type="match status" value="1"/>
</dbReference>
<accession>A0A6G9VRB8</accession>
<comment type="pathway">
    <text evidence="1">Lipid metabolism.</text>
</comment>
<dbReference type="Gene3D" id="3.40.47.10">
    <property type="match status" value="1"/>
</dbReference>
<keyword evidence="3" id="KW-0444">Lipid biosynthesis</keyword>
<gene>
    <name evidence="8" type="ORF">FA584_04210</name>
</gene>
<dbReference type="RefSeq" id="WP_167749481.1">
    <property type="nucleotide sequence ID" value="NZ_CP039734.2"/>
</dbReference>
<sequence length="310" mass="35060">MLGIQEIASYLPEKKISNYDKKKQFALEDDFIENKIGVRRHGIKEDYQKASDLCVEAYSKLINKLAIKKEEIDCCIVVTQNPDYKIPHTSAIVHGKLELSSQCACFDVSLGCSGYVYGLSIIMSFMKSNQLKKGILFTADPYSEIVDIEDKNTCLLFGDAASVTYITEEGKLIPKDFSFGTSGKDYKELLCKDKLFMNGRAVFNFTATIVPNHIREFLKKNLLQETDIDQYIFHQGSKYIVDTIRKRLQIIEDKVPFDIYDYGNTISSSIPIILEKEIYKNKSKTIVISGFGVGLSWASAILEISKLQGE</sequence>
<comment type="similarity">
    <text evidence="2">Belongs to the thiolase-like superfamily. FabH family.</text>
</comment>
<dbReference type="Pfam" id="PF08545">
    <property type="entry name" value="ACP_syn_III"/>
    <property type="match status" value="1"/>
</dbReference>
<dbReference type="AlphaFoldDB" id="A0A6G9VRB8"/>
<dbReference type="SUPFAM" id="SSF53901">
    <property type="entry name" value="Thiolase-like"/>
    <property type="match status" value="1"/>
</dbReference>
<protein>
    <submittedName>
        <fullName evidence="8">Ketoacyl-ACP synthase III</fullName>
    </submittedName>
</protein>
<dbReference type="InterPro" id="IPR013747">
    <property type="entry name" value="ACP_syn_III_C"/>
</dbReference>
<evidence type="ECO:0000256" key="6">
    <source>
        <dbReference type="ARBA" id="ARBA00023098"/>
    </source>
</evidence>
<evidence type="ECO:0000313" key="9">
    <source>
        <dbReference type="Proteomes" id="UP000502831"/>
    </source>
</evidence>
<evidence type="ECO:0000256" key="1">
    <source>
        <dbReference type="ARBA" id="ARBA00005189"/>
    </source>
</evidence>
<dbReference type="GO" id="GO:0006633">
    <property type="term" value="P:fatty acid biosynthetic process"/>
    <property type="evidence" value="ECO:0007669"/>
    <property type="project" value="UniProtKB-KW"/>
</dbReference>
<dbReference type="Pfam" id="PF08541">
    <property type="entry name" value="ACP_syn_III_C"/>
    <property type="match status" value="1"/>
</dbReference>
<dbReference type="PANTHER" id="PTHR43091:SF1">
    <property type="entry name" value="BETA-KETOACYL-[ACYL-CARRIER-PROTEIN] SYNTHASE III, CHLOROPLASTIC"/>
    <property type="match status" value="1"/>
</dbReference>
<evidence type="ECO:0000313" key="8">
    <source>
        <dbReference type="EMBL" id="QIR75448.1"/>
    </source>
</evidence>
<dbReference type="InterPro" id="IPR016039">
    <property type="entry name" value="Thiolase-like"/>
</dbReference>
<name>A0A6G9VRB8_9BACT</name>
<dbReference type="GO" id="GO:0004315">
    <property type="term" value="F:3-oxoacyl-[acyl-carrier-protein] synthase activity"/>
    <property type="evidence" value="ECO:0007669"/>
    <property type="project" value="InterPro"/>
</dbReference>
<evidence type="ECO:0000256" key="7">
    <source>
        <dbReference type="ARBA" id="ARBA00023160"/>
    </source>
</evidence>
<organism evidence="8 9">
    <name type="scientific">Sulfurospirillum diekertiae</name>
    <dbReference type="NCBI Taxonomy" id="1854492"/>
    <lineage>
        <taxon>Bacteria</taxon>
        <taxon>Pseudomonadati</taxon>
        <taxon>Campylobacterota</taxon>
        <taxon>Epsilonproteobacteria</taxon>
        <taxon>Campylobacterales</taxon>
        <taxon>Sulfurospirillaceae</taxon>
        <taxon>Sulfurospirillum</taxon>
    </lineage>
</organism>
<evidence type="ECO:0000256" key="3">
    <source>
        <dbReference type="ARBA" id="ARBA00022516"/>
    </source>
</evidence>
<evidence type="ECO:0000256" key="2">
    <source>
        <dbReference type="ARBA" id="ARBA00008642"/>
    </source>
</evidence>
<evidence type="ECO:0000256" key="5">
    <source>
        <dbReference type="ARBA" id="ARBA00022832"/>
    </source>
</evidence>
<keyword evidence="7" id="KW-0275">Fatty acid biosynthesis</keyword>
<proteinExistence type="inferred from homology"/>
<dbReference type="EMBL" id="CP039734">
    <property type="protein sequence ID" value="QIR75448.1"/>
    <property type="molecule type" value="Genomic_DNA"/>
</dbReference>
<reference evidence="8 9" key="1">
    <citation type="journal article" date="2017" name="Environ. Sci. Technol.">
        <title>Organohalide Respiration with Chlorinated Ethenes under Low pH Conditions.</title>
        <authorList>
            <person name="Yang Y."/>
            <person name="Capiro N.L."/>
            <person name="Marcet T.F."/>
            <person name="Yan J."/>
            <person name="Pennell K.D."/>
            <person name="Loffler F.E."/>
        </authorList>
    </citation>
    <scope>NUCLEOTIDE SEQUENCE [LARGE SCALE GENOMIC DNA]</scope>
    <source>
        <strain evidence="8 9">ACSDCE</strain>
    </source>
</reference>
<dbReference type="Proteomes" id="UP000502831">
    <property type="component" value="Chromosome"/>
</dbReference>
<keyword evidence="6" id="KW-0443">Lipid metabolism</keyword>